<gene>
    <name evidence="2" type="ORF">EPA99_17840</name>
</gene>
<proteinExistence type="predicted"/>
<organism evidence="2 3">
    <name type="scientific">Pseudoxanthomonas composti</name>
    <dbReference type="NCBI Taxonomy" id="2137479"/>
    <lineage>
        <taxon>Bacteria</taxon>
        <taxon>Pseudomonadati</taxon>
        <taxon>Pseudomonadota</taxon>
        <taxon>Gammaproteobacteria</taxon>
        <taxon>Lysobacterales</taxon>
        <taxon>Lysobacteraceae</taxon>
        <taxon>Pseudoxanthomonas</taxon>
    </lineage>
</organism>
<dbReference type="OrthoDB" id="5952290at2"/>
<feature type="transmembrane region" description="Helical" evidence="1">
    <location>
        <begin position="29"/>
        <end position="49"/>
    </location>
</feature>
<evidence type="ECO:0000313" key="2">
    <source>
        <dbReference type="EMBL" id="RXQ99701.1"/>
    </source>
</evidence>
<reference evidence="2 3" key="1">
    <citation type="submission" date="2019-01" db="EMBL/GenBank/DDBJ databases">
        <title>Pseudoxanthomonas composti sp. nov., isolated from compost.</title>
        <authorList>
            <person name="Yang G."/>
        </authorList>
    </citation>
    <scope>NUCLEOTIDE SEQUENCE [LARGE SCALE GENOMIC DNA]</scope>
    <source>
        <strain evidence="2 3">GSS15</strain>
    </source>
</reference>
<protein>
    <submittedName>
        <fullName evidence="2">DUF2244 domain-containing protein</fullName>
    </submittedName>
</protein>
<sequence length="159" mass="17246">MIEVAPLPSGGAGARLTLRPPRALSARQFVLLFGVLCGAMWLVAGLGWWTGNVFAPVFALLHSTLLGLSLRWLWREGERDEVIAVAPDAVEVRRSRLPAAVFRAHPYWVRLNVGGQGEWISLSSSGRRVEVGAFLGPAERQVLAGQLQDLLAAVAGRDR</sequence>
<accession>A0A4Q1JR32</accession>
<keyword evidence="1" id="KW-0812">Transmembrane</keyword>
<dbReference type="RefSeq" id="WP_129472612.1">
    <property type="nucleotide sequence ID" value="NZ_SAWZ01000014.1"/>
</dbReference>
<dbReference type="AlphaFoldDB" id="A0A4Q1JR32"/>
<dbReference type="Proteomes" id="UP000289784">
    <property type="component" value="Unassembled WGS sequence"/>
</dbReference>
<dbReference type="Pfam" id="PF10003">
    <property type="entry name" value="DUF2244"/>
    <property type="match status" value="1"/>
</dbReference>
<name>A0A4Q1JR32_9GAMM</name>
<keyword evidence="1" id="KW-1133">Transmembrane helix</keyword>
<comment type="caution">
    <text evidence="2">The sequence shown here is derived from an EMBL/GenBank/DDBJ whole genome shotgun (WGS) entry which is preliminary data.</text>
</comment>
<dbReference type="EMBL" id="SAWZ01000014">
    <property type="protein sequence ID" value="RXQ99701.1"/>
    <property type="molecule type" value="Genomic_DNA"/>
</dbReference>
<evidence type="ECO:0000256" key="1">
    <source>
        <dbReference type="SAM" id="Phobius"/>
    </source>
</evidence>
<dbReference type="InterPro" id="IPR019253">
    <property type="entry name" value="DUF2244_TM"/>
</dbReference>
<keyword evidence="1" id="KW-0472">Membrane</keyword>
<keyword evidence="3" id="KW-1185">Reference proteome</keyword>
<evidence type="ECO:0000313" key="3">
    <source>
        <dbReference type="Proteomes" id="UP000289784"/>
    </source>
</evidence>